<gene>
    <name evidence="2" type="ORF">FKR81_01795</name>
</gene>
<evidence type="ECO:0000313" key="3">
    <source>
        <dbReference type="Proteomes" id="UP000316639"/>
    </source>
</evidence>
<organism evidence="2 3">
    <name type="scientific">Lentzea tibetensis</name>
    <dbReference type="NCBI Taxonomy" id="2591470"/>
    <lineage>
        <taxon>Bacteria</taxon>
        <taxon>Bacillati</taxon>
        <taxon>Actinomycetota</taxon>
        <taxon>Actinomycetes</taxon>
        <taxon>Pseudonocardiales</taxon>
        <taxon>Pseudonocardiaceae</taxon>
        <taxon>Lentzea</taxon>
    </lineage>
</organism>
<proteinExistence type="predicted"/>
<dbReference type="RefSeq" id="WP_146349098.1">
    <property type="nucleotide sequence ID" value="NZ_VOBR01000001.1"/>
</dbReference>
<accession>A0A563F2W2</accession>
<dbReference type="Proteomes" id="UP000316639">
    <property type="component" value="Unassembled WGS sequence"/>
</dbReference>
<dbReference type="CDD" id="cd15482">
    <property type="entry name" value="Sialidase_non-viral"/>
    <property type="match status" value="1"/>
</dbReference>
<dbReference type="InterPro" id="IPR015943">
    <property type="entry name" value="WD40/YVTN_repeat-like_dom_sf"/>
</dbReference>
<dbReference type="Gene3D" id="2.130.10.10">
    <property type="entry name" value="YVTN repeat-like/Quinoprotein amine dehydrogenase"/>
    <property type="match status" value="1"/>
</dbReference>
<dbReference type="OrthoDB" id="3805100at2"/>
<sequence length="340" mass="35713">MKGAAVALAALLTMGVAGPALADPVTTFQVSSTSWTTKSRGWALGVDGKYSVLMRTVDGGASWKRTNTPAITPPTGDSRLRVHFANEIAGVITDGSRLFVTRTGGTTWNEVFLPTPTRVSFGAIASDTNSFLVLVSSPASTHLYRAPLAGSGAWSPVPGVVMTGAADGDIATSGWRSYVVLSRVHEETRYWVNGRLGWQEAKPPCDVSSTTKLGAADTLAFALCSWNPGMGYMFKELRAAKEGGEFTTVSQGPNEGITVDFAAASPSTVVVSAVGIGAGWLHRAVDGKWTTPFVQEGPPLFDLAFTDPFNGHVVRGGPQSEVAELYGTSDGGATWILIRV</sequence>
<keyword evidence="3" id="KW-1185">Reference proteome</keyword>
<evidence type="ECO:0000256" key="1">
    <source>
        <dbReference type="SAM" id="SignalP"/>
    </source>
</evidence>
<feature type="signal peptide" evidence="1">
    <location>
        <begin position="1"/>
        <end position="22"/>
    </location>
</feature>
<dbReference type="EMBL" id="VOBR01000001">
    <property type="protein sequence ID" value="TWP54316.1"/>
    <property type="molecule type" value="Genomic_DNA"/>
</dbReference>
<evidence type="ECO:0008006" key="4">
    <source>
        <dbReference type="Google" id="ProtNLM"/>
    </source>
</evidence>
<dbReference type="AlphaFoldDB" id="A0A563F2W2"/>
<evidence type="ECO:0000313" key="2">
    <source>
        <dbReference type="EMBL" id="TWP54316.1"/>
    </source>
</evidence>
<dbReference type="SUPFAM" id="SSF110296">
    <property type="entry name" value="Oligoxyloglucan reducing end-specific cellobiohydrolase"/>
    <property type="match status" value="1"/>
</dbReference>
<comment type="caution">
    <text evidence="2">The sequence shown here is derived from an EMBL/GenBank/DDBJ whole genome shotgun (WGS) entry which is preliminary data.</text>
</comment>
<name>A0A563F2W2_9PSEU</name>
<protein>
    <recommendedName>
        <fullName evidence="4">Photosynthesis system II assembly factor Ycf48/Hcf136-like domain-containing protein</fullName>
    </recommendedName>
</protein>
<feature type="chain" id="PRO_5021912452" description="Photosynthesis system II assembly factor Ycf48/Hcf136-like domain-containing protein" evidence="1">
    <location>
        <begin position="23"/>
        <end position="340"/>
    </location>
</feature>
<reference evidence="2 3" key="1">
    <citation type="submission" date="2019-07" db="EMBL/GenBank/DDBJ databases">
        <title>Lentzea xizangensis sp. nov., isolated from Qinghai-Tibetan Plateau Soils.</title>
        <authorList>
            <person name="Huang J."/>
        </authorList>
    </citation>
    <scope>NUCLEOTIDE SEQUENCE [LARGE SCALE GENOMIC DNA]</scope>
    <source>
        <strain evidence="2 3">FXJ1.1311</strain>
    </source>
</reference>
<keyword evidence="1" id="KW-0732">Signal</keyword>